<dbReference type="InterPro" id="IPR025636">
    <property type="entry name" value="DUF4294"/>
</dbReference>
<reference evidence="2" key="2">
    <citation type="submission" date="2020-09" db="EMBL/GenBank/DDBJ databases">
        <authorList>
            <person name="Sun Q."/>
            <person name="Zhou Y."/>
        </authorList>
    </citation>
    <scope>NUCLEOTIDE SEQUENCE</scope>
    <source>
        <strain evidence="2">CGMCC 1.15448</strain>
    </source>
</reference>
<dbReference type="RefSeq" id="WP_188931092.1">
    <property type="nucleotide sequence ID" value="NZ_BMJC01000002.1"/>
</dbReference>
<evidence type="ECO:0000313" key="3">
    <source>
        <dbReference type="Proteomes" id="UP000607559"/>
    </source>
</evidence>
<gene>
    <name evidence="2" type="ORF">GCM10011511_19980</name>
</gene>
<dbReference type="Pfam" id="PF14127">
    <property type="entry name" value="DUF4294"/>
    <property type="match status" value="1"/>
</dbReference>
<feature type="chain" id="PRO_5035263799" description="DUF4294 domain-containing protein" evidence="1">
    <location>
        <begin position="24"/>
        <end position="217"/>
    </location>
</feature>
<protein>
    <recommendedName>
        <fullName evidence="4">DUF4294 domain-containing protein</fullName>
    </recommendedName>
</protein>
<feature type="signal peptide" evidence="1">
    <location>
        <begin position="1"/>
        <end position="23"/>
    </location>
</feature>
<name>A0A8J2XSP3_9BACT</name>
<sequence length="217" mass="25239">MRPSVRKYLLPLFFLLPWVGAFAQGQPPVDTTLPANIQRPVYGPNDTIIVPAKIYGNELLPANSIEYTWVHAPMTPAMRRRFEEWTRLRNAVYVTYPYARRAGLIMNEMNAKIALLNTEGERHAYILSREKELKKEFTQPLEQLSIYQGKILMKLINRQTGNNCYNIIKEYKGGFTARFWQTVAFFFGSSLKQPYDPKGDDQNIEVIVQEVERMYHS</sequence>
<organism evidence="2 3">
    <name type="scientific">Puia dinghuensis</name>
    <dbReference type="NCBI Taxonomy" id="1792502"/>
    <lineage>
        <taxon>Bacteria</taxon>
        <taxon>Pseudomonadati</taxon>
        <taxon>Bacteroidota</taxon>
        <taxon>Chitinophagia</taxon>
        <taxon>Chitinophagales</taxon>
        <taxon>Chitinophagaceae</taxon>
        <taxon>Puia</taxon>
    </lineage>
</organism>
<comment type="caution">
    <text evidence="2">The sequence shown here is derived from an EMBL/GenBank/DDBJ whole genome shotgun (WGS) entry which is preliminary data.</text>
</comment>
<accession>A0A8J2XSP3</accession>
<keyword evidence="1" id="KW-0732">Signal</keyword>
<evidence type="ECO:0000256" key="1">
    <source>
        <dbReference type="SAM" id="SignalP"/>
    </source>
</evidence>
<dbReference type="EMBL" id="BMJC01000002">
    <property type="protein sequence ID" value="GGA96684.1"/>
    <property type="molecule type" value="Genomic_DNA"/>
</dbReference>
<dbReference type="Proteomes" id="UP000607559">
    <property type="component" value="Unassembled WGS sequence"/>
</dbReference>
<evidence type="ECO:0008006" key="4">
    <source>
        <dbReference type="Google" id="ProtNLM"/>
    </source>
</evidence>
<reference evidence="2" key="1">
    <citation type="journal article" date="2014" name="Int. J. Syst. Evol. Microbiol.">
        <title>Complete genome sequence of Corynebacterium casei LMG S-19264T (=DSM 44701T), isolated from a smear-ripened cheese.</title>
        <authorList>
            <consortium name="US DOE Joint Genome Institute (JGI-PGF)"/>
            <person name="Walter F."/>
            <person name="Albersmeier A."/>
            <person name="Kalinowski J."/>
            <person name="Ruckert C."/>
        </authorList>
    </citation>
    <scope>NUCLEOTIDE SEQUENCE</scope>
    <source>
        <strain evidence="2">CGMCC 1.15448</strain>
    </source>
</reference>
<evidence type="ECO:0000313" key="2">
    <source>
        <dbReference type="EMBL" id="GGA96684.1"/>
    </source>
</evidence>
<proteinExistence type="predicted"/>
<keyword evidence="3" id="KW-1185">Reference proteome</keyword>
<dbReference type="AlphaFoldDB" id="A0A8J2XSP3"/>